<reference evidence="1 2" key="1">
    <citation type="submission" date="2024-11" db="EMBL/GenBank/DDBJ databases">
        <title>Chromosome-level genome assembly of Eucalyptus globulus Labill. provides insights into its genome evolution.</title>
        <authorList>
            <person name="Li X."/>
        </authorList>
    </citation>
    <scope>NUCLEOTIDE SEQUENCE [LARGE SCALE GENOMIC DNA]</scope>
    <source>
        <strain evidence="1">CL2024</strain>
        <tissue evidence="1">Fresh tender leaves</tissue>
    </source>
</reference>
<gene>
    <name evidence="1" type="ORF">ACJRO7_031651</name>
</gene>
<dbReference type="AlphaFoldDB" id="A0ABD3JH48"/>
<organism evidence="1 2">
    <name type="scientific">Eucalyptus globulus</name>
    <name type="common">Tasmanian blue gum</name>
    <dbReference type="NCBI Taxonomy" id="34317"/>
    <lineage>
        <taxon>Eukaryota</taxon>
        <taxon>Viridiplantae</taxon>
        <taxon>Streptophyta</taxon>
        <taxon>Embryophyta</taxon>
        <taxon>Tracheophyta</taxon>
        <taxon>Spermatophyta</taxon>
        <taxon>Magnoliopsida</taxon>
        <taxon>eudicotyledons</taxon>
        <taxon>Gunneridae</taxon>
        <taxon>Pentapetalae</taxon>
        <taxon>rosids</taxon>
        <taxon>malvids</taxon>
        <taxon>Myrtales</taxon>
        <taxon>Myrtaceae</taxon>
        <taxon>Myrtoideae</taxon>
        <taxon>Eucalypteae</taxon>
        <taxon>Eucalyptus</taxon>
    </lineage>
</organism>
<proteinExistence type="predicted"/>
<name>A0ABD3JH48_EUCGL</name>
<keyword evidence="2" id="KW-1185">Reference proteome</keyword>
<protein>
    <submittedName>
        <fullName evidence="1">Uncharacterized protein</fullName>
    </submittedName>
</protein>
<sequence length="100" mass="11140">MEKQTQKGRAAQVRLVRRDGETLGQKGRRVIELWCWCGNDAAFGVQRCCDRAPAIEASYYGVEQSAGCWLRGDGAELQTESSATEGFWASKQRQRSAVAR</sequence>
<dbReference type="Proteomes" id="UP001634007">
    <property type="component" value="Unassembled WGS sequence"/>
</dbReference>
<evidence type="ECO:0000313" key="2">
    <source>
        <dbReference type="Proteomes" id="UP001634007"/>
    </source>
</evidence>
<dbReference type="EMBL" id="JBJKBG010000008">
    <property type="protein sequence ID" value="KAL3726785.1"/>
    <property type="molecule type" value="Genomic_DNA"/>
</dbReference>
<evidence type="ECO:0000313" key="1">
    <source>
        <dbReference type="EMBL" id="KAL3726785.1"/>
    </source>
</evidence>
<comment type="caution">
    <text evidence="1">The sequence shown here is derived from an EMBL/GenBank/DDBJ whole genome shotgun (WGS) entry which is preliminary data.</text>
</comment>
<accession>A0ABD3JH48</accession>